<protein>
    <submittedName>
        <fullName evidence="2">Family 2 glycosyl transferase</fullName>
    </submittedName>
</protein>
<accession>A0A2T1N7F7</accession>
<organism evidence="2 3">
    <name type="scientific">Mesoflavibacter zeaxanthinifaciens subsp. sabulilitoris</name>
    <dbReference type="NCBI Taxonomy" id="1520893"/>
    <lineage>
        <taxon>Bacteria</taxon>
        <taxon>Pseudomonadati</taxon>
        <taxon>Bacteroidota</taxon>
        <taxon>Flavobacteriia</taxon>
        <taxon>Flavobacteriales</taxon>
        <taxon>Flavobacteriaceae</taxon>
        <taxon>Mesoflavibacter</taxon>
    </lineage>
</organism>
<evidence type="ECO:0000313" key="3">
    <source>
        <dbReference type="Proteomes" id="UP000238430"/>
    </source>
</evidence>
<dbReference type="Proteomes" id="UP000238430">
    <property type="component" value="Unassembled WGS sequence"/>
</dbReference>
<dbReference type="OrthoDB" id="1134820at2"/>
<name>A0A2T1N7F7_9FLAO</name>
<proteinExistence type="predicted"/>
<dbReference type="GO" id="GO:0016740">
    <property type="term" value="F:transferase activity"/>
    <property type="evidence" value="ECO:0007669"/>
    <property type="project" value="UniProtKB-KW"/>
</dbReference>
<dbReference type="EMBL" id="PXOT01000025">
    <property type="protein sequence ID" value="PSG87797.1"/>
    <property type="molecule type" value="Genomic_DNA"/>
</dbReference>
<evidence type="ECO:0000259" key="1">
    <source>
        <dbReference type="Pfam" id="PF00535"/>
    </source>
</evidence>
<feature type="domain" description="Glycosyltransferase 2-like" evidence="1">
    <location>
        <begin position="5"/>
        <end position="84"/>
    </location>
</feature>
<comment type="caution">
    <text evidence="2">The sequence shown here is derived from an EMBL/GenBank/DDBJ whole genome shotgun (WGS) entry which is preliminary data.</text>
</comment>
<sequence>MKTGVIIIFHNNAKDVNPSIFIENIIKVSDLKICFVNNNSRDNTAFILEIIADRCDNVSLVNIKKTKSDISAIRAGARFMNSRYNLDKIAYVSTNLLNTKYHGLNALIHAIVDNQEDILNYNKSVFEAKKQNSIFKSMFSLVDYLKTLKTNNAFINLQRLSKL</sequence>
<dbReference type="RefSeq" id="WP_106679875.1">
    <property type="nucleotide sequence ID" value="NZ_JACHWV010000004.1"/>
</dbReference>
<dbReference type="AlphaFoldDB" id="A0A2T1N7F7"/>
<keyword evidence="3" id="KW-1185">Reference proteome</keyword>
<dbReference type="Pfam" id="PF00535">
    <property type="entry name" value="Glycos_transf_2"/>
    <property type="match status" value="1"/>
</dbReference>
<evidence type="ECO:0000313" key="2">
    <source>
        <dbReference type="EMBL" id="PSG87797.1"/>
    </source>
</evidence>
<reference evidence="2 3" key="1">
    <citation type="submission" date="2018-03" db="EMBL/GenBank/DDBJ databases">
        <title>Mesoflavibacter sp. HG37 and Mesoflavibacter sp. HG96 sp.nov., two marine bacteria isolated from seawater of Western Pacific Ocean.</title>
        <authorList>
            <person name="Cheng H."/>
            <person name="Wu Y.-H."/>
            <person name="Guo L.-L."/>
            <person name="Xu X.-W."/>
        </authorList>
    </citation>
    <scope>NUCLEOTIDE SEQUENCE [LARGE SCALE GENOMIC DNA]</scope>
    <source>
        <strain evidence="2 3">KCTC 42117</strain>
    </source>
</reference>
<dbReference type="InterPro" id="IPR001173">
    <property type="entry name" value="Glyco_trans_2-like"/>
</dbReference>
<gene>
    <name evidence="2" type="ORF">C7H61_11330</name>
</gene>
<keyword evidence="2" id="KW-0808">Transferase</keyword>